<keyword evidence="8" id="KW-1185">Reference proteome</keyword>
<dbReference type="Pfam" id="PF04545">
    <property type="entry name" value="Sigma70_r4"/>
    <property type="match status" value="1"/>
</dbReference>
<dbReference type="PANTHER" id="PTHR30385">
    <property type="entry name" value="SIGMA FACTOR F FLAGELLAR"/>
    <property type="match status" value="1"/>
</dbReference>
<dbReference type="AlphaFoldDB" id="A0A3P5WPZ1"/>
<dbReference type="Gene3D" id="1.20.140.160">
    <property type="match status" value="1"/>
</dbReference>
<gene>
    <name evidence="7" type="primary">fliA</name>
    <name evidence="7" type="ORF">PSET11_01214</name>
</gene>
<evidence type="ECO:0000256" key="2">
    <source>
        <dbReference type="ARBA" id="ARBA00023082"/>
    </source>
</evidence>
<evidence type="ECO:0000256" key="1">
    <source>
        <dbReference type="ARBA" id="ARBA00023015"/>
    </source>
</evidence>
<name>A0A3P5WPZ1_9MICC</name>
<keyword evidence="3" id="KW-0238">DNA-binding</keyword>
<dbReference type="InterPro" id="IPR013324">
    <property type="entry name" value="RNA_pol_sigma_r3/r4-like"/>
</dbReference>
<dbReference type="Pfam" id="PF04542">
    <property type="entry name" value="Sigma70_r2"/>
    <property type="match status" value="1"/>
</dbReference>
<dbReference type="PANTHER" id="PTHR30385:SF7">
    <property type="entry name" value="RNA POLYMERASE SIGMA FACTOR FLIA"/>
    <property type="match status" value="1"/>
</dbReference>
<dbReference type="InterPro" id="IPR014284">
    <property type="entry name" value="RNA_pol_sigma-70_dom"/>
</dbReference>
<accession>A0A3P5WPZ1</accession>
<keyword evidence="4" id="KW-0804">Transcription</keyword>
<evidence type="ECO:0000256" key="3">
    <source>
        <dbReference type="ARBA" id="ARBA00023125"/>
    </source>
</evidence>
<feature type="domain" description="RNA polymerase sigma-70 region 4" evidence="6">
    <location>
        <begin position="218"/>
        <end position="265"/>
    </location>
</feature>
<dbReference type="SUPFAM" id="SSF88659">
    <property type="entry name" value="Sigma3 and sigma4 domains of RNA polymerase sigma factors"/>
    <property type="match status" value="2"/>
</dbReference>
<feature type="domain" description="RNA polymerase sigma-70 region 2" evidence="5">
    <location>
        <begin position="58"/>
        <end position="129"/>
    </location>
</feature>
<dbReference type="Proteomes" id="UP000280861">
    <property type="component" value="Unassembled WGS sequence"/>
</dbReference>
<dbReference type="InterPro" id="IPR007627">
    <property type="entry name" value="RNA_pol_sigma70_r2"/>
</dbReference>
<evidence type="ECO:0000313" key="7">
    <source>
        <dbReference type="EMBL" id="VDC23768.1"/>
    </source>
</evidence>
<keyword evidence="1" id="KW-0805">Transcription regulation</keyword>
<dbReference type="GO" id="GO:0003677">
    <property type="term" value="F:DNA binding"/>
    <property type="evidence" value="ECO:0007669"/>
    <property type="project" value="UniProtKB-KW"/>
</dbReference>
<reference evidence="7 8" key="1">
    <citation type="submission" date="2018-11" db="EMBL/GenBank/DDBJ databases">
        <authorList>
            <person name="Criscuolo A."/>
        </authorList>
    </citation>
    <scope>NUCLEOTIDE SEQUENCE [LARGE SCALE GENOMIC DNA]</scope>
    <source>
        <strain evidence="7">AT11b</strain>
    </source>
</reference>
<evidence type="ECO:0000259" key="5">
    <source>
        <dbReference type="Pfam" id="PF04542"/>
    </source>
</evidence>
<dbReference type="EMBL" id="UXAU01000019">
    <property type="protein sequence ID" value="VDC23768.1"/>
    <property type="molecule type" value="Genomic_DNA"/>
</dbReference>
<dbReference type="InterPro" id="IPR007630">
    <property type="entry name" value="RNA_pol_sigma70_r4"/>
</dbReference>
<sequence length="320" mass="34926">MVTSRCLEMINYVHRVPFWGLLSHCSGEWWVGKAPVNWCFVFMSRGGTPLNLVERNELVTQHLPLVGYLVSDLCSKASHLSREDLASVGAIALITSAESFDPTLGVPFGAFARRRIVGAFADEMRANDWATRSARRRMKETASVQEMLLTSLGRKPTVAEMAATLGVERTAVEAALADSARTVTPLDDAVVDTLASDTLSPENSVLADERLRYLRAAVAALPDRMRFVVEEIYFGSRTVKDLAEELGSTHAAVSQQRSEAIRLIRDGLNAHYPDTPGQPFVPESRITARRRTEYLDNLSAATFTGAPAAGASSARLDQSG</sequence>
<evidence type="ECO:0000256" key="4">
    <source>
        <dbReference type="ARBA" id="ARBA00023163"/>
    </source>
</evidence>
<protein>
    <submittedName>
        <fullName evidence="7">RNA polymerase sigma factor FliA</fullName>
    </submittedName>
</protein>
<evidence type="ECO:0000259" key="6">
    <source>
        <dbReference type="Pfam" id="PF04545"/>
    </source>
</evidence>
<dbReference type="NCBIfam" id="TIGR02937">
    <property type="entry name" value="sigma70-ECF"/>
    <property type="match status" value="1"/>
</dbReference>
<dbReference type="SUPFAM" id="SSF88946">
    <property type="entry name" value="Sigma2 domain of RNA polymerase sigma factors"/>
    <property type="match status" value="1"/>
</dbReference>
<evidence type="ECO:0000313" key="8">
    <source>
        <dbReference type="Proteomes" id="UP000280861"/>
    </source>
</evidence>
<dbReference type="GO" id="GO:0006352">
    <property type="term" value="P:DNA-templated transcription initiation"/>
    <property type="evidence" value="ECO:0007669"/>
    <property type="project" value="InterPro"/>
</dbReference>
<organism evidence="7 8">
    <name type="scientific">Arthrobacter ulcerisalmonis</name>
    <dbReference type="NCBI Taxonomy" id="2483813"/>
    <lineage>
        <taxon>Bacteria</taxon>
        <taxon>Bacillati</taxon>
        <taxon>Actinomycetota</taxon>
        <taxon>Actinomycetes</taxon>
        <taxon>Micrococcales</taxon>
        <taxon>Micrococcaceae</taxon>
        <taxon>Arthrobacter</taxon>
    </lineage>
</organism>
<dbReference type="InterPro" id="IPR013325">
    <property type="entry name" value="RNA_pol_sigma_r2"/>
</dbReference>
<dbReference type="GO" id="GO:0016987">
    <property type="term" value="F:sigma factor activity"/>
    <property type="evidence" value="ECO:0007669"/>
    <property type="project" value="UniProtKB-KW"/>
</dbReference>
<proteinExistence type="predicted"/>
<keyword evidence="2" id="KW-0731">Sigma factor</keyword>
<dbReference type="Gene3D" id="1.10.1740.10">
    <property type="match status" value="1"/>
</dbReference>